<reference evidence="1 2" key="2">
    <citation type="submission" date="2018-06" db="EMBL/GenBank/DDBJ databases">
        <title>Metagenomic assembly of (sub)arctic Cyanobacteria and their associated microbiome from non-axenic cultures.</title>
        <authorList>
            <person name="Baurain D."/>
        </authorList>
    </citation>
    <scope>NUCLEOTIDE SEQUENCE [LARGE SCALE GENOMIC DNA]</scope>
    <source>
        <strain evidence="1">ULC129bin1</strain>
    </source>
</reference>
<accession>A0A2W4U3U1</accession>
<evidence type="ECO:0000313" key="2">
    <source>
        <dbReference type="Proteomes" id="UP000249354"/>
    </source>
</evidence>
<name>A0A2W4U3U1_9CYAN</name>
<sequence>MEFTPPASGSTRLSSDVWTLLCHYATKNGNSSTREALEQLVRCTIGNAQVVQPSSLEESAAAPPTQNAAAALDAVLAFD</sequence>
<evidence type="ECO:0000313" key="1">
    <source>
        <dbReference type="EMBL" id="PZO13837.1"/>
    </source>
</evidence>
<comment type="caution">
    <text evidence="1">The sequence shown here is derived from an EMBL/GenBank/DDBJ whole genome shotgun (WGS) entry which is preliminary data.</text>
</comment>
<dbReference type="Proteomes" id="UP000249354">
    <property type="component" value="Unassembled WGS sequence"/>
</dbReference>
<proteinExistence type="predicted"/>
<organism evidence="1 2">
    <name type="scientific">Leptolyngbya foveolarum</name>
    <dbReference type="NCBI Taxonomy" id="47253"/>
    <lineage>
        <taxon>Bacteria</taxon>
        <taxon>Bacillati</taxon>
        <taxon>Cyanobacteriota</taxon>
        <taxon>Cyanophyceae</taxon>
        <taxon>Leptolyngbyales</taxon>
        <taxon>Leptolyngbyaceae</taxon>
        <taxon>Leptolyngbya group</taxon>
        <taxon>Leptolyngbya</taxon>
    </lineage>
</organism>
<protein>
    <submittedName>
        <fullName evidence="1">Uncharacterized protein</fullName>
    </submittedName>
</protein>
<dbReference type="AlphaFoldDB" id="A0A2W4U3U1"/>
<reference evidence="2" key="1">
    <citation type="submission" date="2018-04" db="EMBL/GenBank/DDBJ databases">
        <authorList>
            <person name="Cornet L."/>
        </authorList>
    </citation>
    <scope>NUCLEOTIDE SEQUENCE [LARGE SCALE GENOMIC DNA]</scope>
</reference>
<gene>
    <name evidence="1" type="ORF">DCF25_15560</name>
</gene>
<dbReference type="EMBL" id="QBMC01000117">
    <property type="protein sequence ID" value="PZO13837.1"/>
    <property type="molecule type" value="Genomic_DNA"/>
</dbReference>